<keyword evidence="1" id="KW-1133">Transmembrane helix</keyword>
<accession>A0A1I4VPJ3</accession>
<gene>
    <name evidence="2" type="ORF">SAMN05421594_0485</name>
</gene>
<keyword evidence="3" id="KW-1185">Reference proteome</keyword>
<evidence type="ECO:0000256" key="1">
    <source>
        <dbReference type="SAM" id="Phobius"/>
    </source>
</evidence>
<keyword evidence="1" id="KW-0472">Membrane</keyword>
<evidence type="ECO:0000313" key="3">
    <source>
        <dbReference type="Proteomes" id="UP000198769"/>
    </source>
</evidence>
<proteinExistence type="predicted"/>
<dbReference type="AlphaFoldDB" id="A0A1I4VPJ3"/>
<protein>
    <submittedName>
        <fullName evidence="2">Uncharacterized protein</fullName>
    </submittedName>
</protein>
<organism evidence="2 3">
    <name type="scientific">Chryseobacterium oleae</name>
    <dbReference type="NCBI Taxonomy" id="491207"/>
    <lineage>
        <taxon>Bacteria</taxon>
        <taxon>Pseudomonadati</taxon>
        <taxon>Bacteroidota</taxon>
        <taxon>Flavobacteriia</taxon>
        <taxon>Flavobacteriales</taxon>
        <taxon>Weeksellaceae</taxon>
        <taxon>Chryseobacterium group</taxon>
        <taxon>Chryseobacterium</taxon>
    </lineage>
</organism>
<evidence type="ECO:0000313" key="2">
    <source>
        <dbReference type="EMBL" id="SFN03063.1"/>
    </source>
</evidence>
<sequence>MNNQLKNWNTWYILLAVALVLQIAFYYLFTKFWA</sequence>
<reference evidence="3" key="1">
    <citation type="submission" date="2016-10" db="EMBL/GenBank/DDBJ databases">
        <authorList>
            <person name="Varghese N."/>
            <person name="Submissions S."/>
        </authorList>
    </citation>
    <scope>NUCLEOTIDE SEQUENCE [LARGE SCALE GENOMIC DNA]</scope>
    <source>
        <strain evidence="3">DSM 25575</strain>
    </source>
</reference>
<dbReference type="Proteomes" id="UP000198769">
    <property type="component" value="Unassembled WGS sequence"/>
</dbReference>
<keyword evidence="1" id="KW-0812">Transmembrane</keyword>
<feature type="transmembrane region" description="Helical" evidence="1">
    <location>
        <begin position="12"/>
        <end position="29"/>
    </location>
</feature>
<name>A0A1I4VPJ3_CHROL</name>
<dbReference type="EMBL" id="FOVD01000001">
    <property type="protein sequence ID" value="SFN03063.1"/>
    <property type="molecule type" value="Genomic_DNA"/>
</dbReference>